<gene>
    <name evidence="1" type="ORF">ACFFIX_13745</name>
</gene>
<sequence length="86" mass="10005">MDVRVIAKKVLGDRLDIYYLNKSEPKTSQLYLAIFNKNHKPSLTVYNFDNKRYEEVTALFSDEFIQDLSDVLLHQADLIVQQAEAL</sequence>
<dbReference type="RefSeq" id="WP_378934883.1">
    <property type="nucleotide sequence ID" value="NZ_JBHLVO010000011.1"/>
</dbReference>
<reference evidence="1 2" key="1">
    <citation type="submission" date="2024-09" db="EMBL/GenBank/DDBJ databases">
        <authorList>
            <person name="Sun Q."/>
            <person name="Mori K."/>
        </authorList>
    </citation>
    <scope>NUCLEOTIDE SEQUENCE [LARGE SCALE GENOMIC DNA]</scope>
    <source>
        <strain evidence="1 2">CCM 7228</strain>
    </source>
</reference>
<dbReference type="Proteomes" id="UP001589854">
    <property type="component" value="Unassembled WGS sequence"/>
</dbReference>
<accession>A0ABV6GH50</accession>
<keyword evidence="2" id="KW-1185">Reference proteome</keyword>
<evidence type="ECO:0000313" key="2">
    <source>
        <dbReference type="Proteomes" id="UP001589854"/>
    </source>
</evidence>
<proteinExistence type="predicted"/>
<dbReference type="EMBL" id="JBHLVO010000011">
    <property type="protein sequence ID" value="MFC0272499.1"/>
    <property type="molecule type" value="Genomic_DNA"/>
</dbReference>
<organism evidence="1 2">
    <name type="scientific">Metabacillus herbersteinensis</name>
    <dbReference type="NCBI Taxonomy" id="283816"/>
    <lineage>
        <taxon>Bacteria</taxon>
        <taxon>Bacillati</taxon>
        <taxon>Bacillota</taxon>
        <taxon>Bacilli</taxon>
        <taxon>Bacillales</taxon>
        <taxon>Bacillaceae</taxon>
        <taxon>Metabacillus</taxon>
    </lineage>
</organism>
<comment type="caution">
    <text evidence="1">The sequence shown here is derived from an EMBL/GenBank/DDBJ whole genome shotgun (WGS) entry which is preliminary data.</text>
</comment>
<protein>
    <submittedName>
        <fullName evidence="1">Uncharacterized protein</fullName>
    </submittedName>
</protein>
<evidence type="ECO:0000313" key="1">
    <source>
        <dbReference type="EMBL" id="MFC0272499.1"/>
    </source>
</evidence>
<name>A0ABV6GH50_9BACI</name>